<dbReference type="InterPro" id="IPR016186">
    <property type="entry name" value="C-type_lectin-like/link_sf"/>
</dbReference>
<feature type="region of interest" description="Disordered" evidence="1">
    <location>
        <begin position="1"/>
        <end position="31"/>
    </location>
</feature>
<comment type="caution">
    <text evidence="2">The sequence shown here is derived from an EMBL/GenBank/DDBJ whole genome shotgun (WGS) entry which is preliminary data.</text>
</comment>
<dbReference type="AlphaFoldDB" id="A0AA36G7X5"/>
<dbReference type="Proteomes" id="UP001177023">
    <property type="component" value="Unassembled WGS sequence"/>
</dbReference>
<dbReference type="SUPFAM" id="SSF56436">
    <property type="entry name" value="C-type lectin-like"/>
    <property type="match status" value="1"/>
</dbReference>
<accession>A0AA36G7X5</accession>
<reference evidence="2" key="1">
    <citation type="submission" date="2023-06" db="EMBL/GenBank/DDBJ databases">
        <authorList>
            <person name="Delattre M."/>
        </authorList>
    </citation>
    <scope>NUCLEOTIDE SEQUENCE</scope>
    <source>
        <strain evidence="2">AF72</strain>
    </source>
</reference>
<evidence type="ECO:0000313" key="2">
    <source>
        <dbReference type="EMBL" id="CAJ0575943.1"/>
    </source>
</evidence>
<evidence type="ECO:0000313" key="3">
    <source>
        <dbReference type="Proteomes" id="UP001177023"/>
    </source>
</evidence>
<dbReference type="InterPro" id="IPR016187">
    <property type="entry name" value="CTDL_fold"/>
</dbReference>
<feature type="non-terminal residue" evidence="2">
    <location>
        <position position="86"/>
    </location>
</feature>
<dbReference type="EMBL" id="CATQJA010002641">
    <property type="protein sequence ID" value="CAJ0575943.1"/>
    <property type="molecule type" value="Genomic_DNA"/>
</dbReference>
<gene>
    <name evidence="2" type="ORF">MSPICULIGERA_LOCUS14243</name>
</gene>
<protein>
    <recommendedName>
        <fullName evidence="4">C-type lectin domain-containing protein</fullName>
    </recommendedName>
</protein>
<dbReference type="Gene3D" id="3.10.100.10">
    <property type="entry name" value="Mannose-Binding Protein A, subunit A"/>
    <property type="match status" value="1"/>
</dbReference>
<keyword evidence="3" id="KW-1185">Reference proteome</keyword>
<proteinExistence type="predicted"/>
<sequence length="86" mass="9623">MPRHLQHQQASSGNSPFSEGARPTETDRSPVDYVNWDVDCPSRTTNYQNAIVPENCTLMNNNGKWNDVGCSFSCYSDAACLCMKRC</sequence>
<name>A0AA36G7X5_9BILA</name>
<feature type="compositionally biased region" description="Polar residues" evidence="1">
    <location>
        <begin position="7"/>
        <end position="17"/>
    </location>
</feature>
<evidence type="ECO:0000256" key="1">
    <source>
        <dbReference type="SAM" id="MobiDB-lite"/>
    </source>
</evidence>
<organism evidence="2 3">
    <name type="scientific">Mesorhabditis spiculigera</name>
    <dbReference type="NCBI Taxonomy" id="96644"/>
    <lineage>
        <taxon>Eukaryota</taxon>
        <taxon>Metazoa</taxon>
        <taxon>Ecdysozoa</taxon>
        <taxon>Nematoda</taxon>
        <taxon>Chromadorea</taxon>
        <taxon>Rhabditida</taxon>
        <taxon>Rhabditina</taxon>
        <taxon>Rhabditomorpha</taxon>
        <taxon>Rhabditoidea</taxon>
        <taxon>Rhabditidae</taxon>
        <taxon>Mesorhabditinae</taxon>
        <taxon>Mesorhabditis</taxon>
    </lineage>
</organism>
<evidence type="ECO:0008006" key="4">
    <source>
        <dbReference type="Google" id="ProtNLM"/>
    </source>
</evidence>